<sequence length="70" mass="7672">MLYGSLRLEKVEWLGFVNALSYSFPMSHLLLLLLHTIYGTSTSSSARTLPEPPPGVPDQSAGLLDLLKVE</sequence>
<gene>
    <name evidence="2" type="ORF">OUZ56_022699</name>
</gene>
<protein>
    <submittedName>
        <fullName evidence="2">Uncharacterized protein</fullName>
    </submittedName>
</protein>
<dbReference type="Proteomes" id="UP001234178">
    <property type="component" value="Unassembled WGS sequence"/>
</dbReference>
<reference evidence="2 3" key="1">
    <citation type="journal article" date="2023" name="Nucleic Acids Res.">
        <title>The hologenome of Daphnia magna reveals possible DNA methylation and microbiome-mediated evolution of the host genome.</title>
        <authorList>
            <person name="Chaturvedi A."/>
            <person name="Li X."/>
            <person name="Dhandapani V."/>
            <person name="Marshall H."/>
            <person name="Kissane S."/>
            <person name="Cuenca-Cambronero M."/>
            <person name="Asole G."/>
            <person name="Calvet F."/>
            <person name="Ruiz-Romero M."/>
            <person name="Marangio P."/>
            <person name="Guigo R."/>
            <person name="Rago D."/>
            <person name="Mirbahai L."/>
            <person name="Eastwood N."/>
            <person name="Colbourne J.K."/>
            <person name="Zhou J."/>
            <person name="Mallon E."/>
            <person name="Orsini L."/>
        </authorList>
    </citation>
    <scope>NUCLEOTIDE SEQUENCE [LARGE SCALE GENOMIC DNA]</scope>
    <source>
        <strain evidence="2">LRV0_1</strain>
    </source>
</reference>
<comment type="caution">
    <text evidence="2">The sequence shown here is derived from an EMBL/GenBank/DDBJ whole genome shotgun (WGS) entry which is preliminary data.</text>
</comment>
<evidence type="ECO:0000256" key="1">
    <source>
        <dbReference type="SAM" id="MobiDB-lite"/>
    </source>
</evidence>
<feature type="region of interest" description="Disordered" evidence="1">
    <location>
        <begin position="42"/>
        <end position="61"/>
    </location>
</feature>
<evidence type="ECO:0000313" key="3">
    <source>
        <dbReference type="Proteomes" id="UP001234178"/>
    </source>
</evidence>
<name>A0ABR0AX66_9CRUS</name>
<evidence type="ECO:0000313" key="2">
    <source>
        <dbReference type="EMBL" id="KAK4029733.1"/>
    </source>
</evidence>
<dbReference type="EMBL" id="JAOYFB010000039">
    <property type="protein sequence ID" value="KAK4029733.1"/>
    <property type="molecule type" value="Genomic_DNA"/>
</dbReference>
<keyword evidence="3" id="KW-1185">Reference proteome</keyword>
<accession>A0ABR0AX66</accession>
<organism evidence="2 3">
    <name type="scientific">Daphnia magna</name>
    <dbReference type="NCBI Taxonomy" id="35525"/>
    <lineage>
        <taxon>Eukaryota</taxon>
        <taxon>Metazoa</taxon>
        <taxon>Ecdysozoa</taxon>
        <taxon>Arthropoda</taxon>
        <taxon>Crustacea</taxon>
        <taxon>Branchiopoda</taxon>
        <taxon>Diplostraca</taxon>
        <taxon>Cladocera</taxon>
        <taxon>Anomopoda</taxon>
        <taxon>Daphniidae</taxon>
        <taxon>Daphnia</taxon>
    </lineage>
</organism>
<proteinExistence type="predicted"/>